<sequence>MSDMSLELREVHYDINERQGRKIACKAEPIVQEETTDARVIGRVMGVRESKKKAGKKTLVGFQRSVRFMVVARFTIITNKDSAIRWLHRNQQ</sequence>
<evidence type="ECO:0000313" key="1">
    <source>
        <dbReference type="EMBL" id="KAF9920611.1"/>
    </source>
</evidence>
<dbReference type="EMBL" id="JAAAHW010011215">
    <property type="protein sequence ID" value="KAF9920611.1"/>
    <property type="molecule type" value="Genomic_DNA"/>
</dbReference>
<reference evidence="1" key="1">
    <citation type="journal article" date="2020" name="Fungal Divers.">
        <title>Resolving the Mortierellaceae phylogeny through synthesis of multi-gene phylogenetics and phylogenomics.</title>
        <authorList>
            <person name="Vandepol N."/>
            <person name="Liber J."/>
            <person name="Desiro A."/>
            <person name="Na H."/>
            <person name="Kennedy M."/>
            <person name="Barry K."/>
            <person name="Grigoriev I.V."/>
            <person name="Miller A.N."/>
            <person name="O'Donnell K."/>
            <person name="Stajich J.E."/>
            <person name="Bonito G."/>
        </authorList>
    </citation>
    <scope>NUCLEOTIDE SEQUENCE</scope>
    <source>
        <strain evidence="1">MES-2147</strain>
    </source>
</reference>
<accession>A0A9P6IHS1</accession>
<dbReference type="Proteomes" id="UP000749646">
    <property type="component" value="Unassembled WGS sequence"/>
</dbReference>
<proteinExistence type="predicted"/>
<keyword evidence="2" id="KW-1185">Reference proteome</keyword>
<dbReference type="AlphaFoldDB" id="A0A9P6IHS1"/>
<organism evidence="1 2">
    <name type="scientific">Modicella reniformis</name>
    <dbReference type="NCBI Taxonomy" id="1440133"/>
    <lineage>
        <taxon>Eukaryota</taxon>
        <taxon>Fungi</taxon>
        <taxon>Fungi incertae sedis</taxon>
        <taxon>Mucoromycota</taxon>
        <taxon>Mortierellomycotina</taxon>
        <taxon>Mortierellomycetes</taxon>
        <taxon>Mortierellales</taxon>
        <taxon>Mortierellaceae</taxon>
        <taxon>Modicella</taxon>
    </lineage>
</organism>
<gene>
    <name evidence="1" type="ORF">BGZ65_011093</name>
</gene>
<comment type="caution">
    <text evidence="1">The sequence shown here is derived from an EMBL/GenBank/DDBJ whole genome shotgun (WGS) entry which is preliminary data.</text>
</comment>
<evidence type="ECO:0000313" key="2">
    <source>
        <dbReference type="Proteomes" id="UP000749646"/>
    </source>
</evidence>
<name>A0A9P6IHS1_9FUNG</name>
<protein>
    <submittedName>
        <fullName evidence="1">Uncharacterized protein</fullName>
    </submittedName>
</protein>